<organism evidence="2 3">
    <name type="scientific">Streblomastix strix</name>
    <dbReference type="NCBI Taxonomy" id="222440"/>
    <lineage>
        <taxon>Eukaryota</taxon>
        <taxon>Metamonada</taxon>
        <taxon>Preaxostyla</taxon>
        <taxon>Oxymonadida</taxon>
        <taxon>Streblomastigidae</taxon>
        <taxon>Streblomastix</taxon>
    </lineage>
</organism>
<comment type="caution">
    <text evidence="2">The sequence shown here is derived from an EMBL/GenBank/DDBJ whole genome shotgun (WGS) entry which is preliminary data.</text>
</comment>
<evidence type="ECO:0000256" key="1">
    <source>
        <dbReference type="SAM" id="Phobius"/>
    </source>
</evidence>
<feature type="transmembrane region" description="Helical" evidence="1">
    <location>
        <begin position="151"/>
        <end position="173"/>
    </location>
</feature>
<sequence>MNLINSTFELRQKASKQLTGSEGSEVINTVQLVGSLAGNIIPNEGIEQEEQVDDEDEDIYNTHSVQYNTLYKAKKNKAINFDIDQYESNINGMRSMLQDGINLLSGTSDKVDNIINTLEKTVTRVRHPMAKKAKPIYDKNIKHIVTLIQKVAYLLGAVMILLILITLFGALIVGLCPKKNCLGGILAVEFITLIIGSILSLILGASGVVTNELSQFLYDGDFVDFLTSDPVVEYAVDIISSEDLVDDSLFRRIVVYYWNNLHIESGTKDDPISYEINQICAFI</sequence>
<dbReference type="AlphaFoldDB" id="A0A5J4TUV6"/>
<proteinExistence type="predicted"/>
<dbReference type="Proteomes" id="UP000324800">
    <property type="component" value="Unassembled WGS sequence"/>
</dbReference>
<dbReference type="EMBL" id="SNRW01024416">
    <property type="protein sequence ID" value="KAA6362286.1"/>
    <property type="molecule type" value="Genomic_DNA"/>
</dbReference>
<keyword evidence="1" id="KW-1133">Transmembrane helix</keyword>
<gene>
    <name evidence="2" type="ORF">EZS28_042187</name>
</gene>
<keyword evidence="1" id="KW-0812">Transmembrane</keyword>
<evidence type="ECO:0000313" key="3">
    <source>
        <dbReference type="Proteomes" id="UP000324800"/>
    </source>
</evidence>
<reference evidence="2 3" key="1">
    <citation type="submission" date="2019-03" db="EMBL/GenBank/DDBJ databases">
        <title>Single cell metagenomics reveals metabolic interactions within the superorganism composed of flagellate Streblomastix strix and complex community of Bacteroidetes bacteria on its surface.</title>
        <authorList>
            <person name="Treitli S.C."/>
            <person name="Kolisko M."/>
            <person name="Husnik F."/>
            <person name="Keeling P."/>
            <person name="Hampl V."/>
        </authorList>
    </citation>
    <scope>NUCLEOTIDE SEQUENCE [LARGE SCALE GENOMIC DNA]</scope>
    <source>
        <strain evidence="2">ST1C</strain>
    </source>
</reference>
<feature type="transmembrane region" description="Helical" evidence="1">
    <location>
        <begin position="185"/>
        <end position="209"/>
    </location>
</feature>
<evidence type="ECO:0000313" key="2">
    <source>
        <dbReference type="EMBL" id="KAA6362286.1"/>
    </source>
</evidence>
<protein>
    <submittedName>
        <fullName evidence="2">Uncharacterized protein</fullName>
    </submittedName>
</protein>
<feature type="non-terminal residue" evidence="2">
    <location>
        <position position="283"/>
    </location>
</feature>
<keyword evidence="1" id="KW-0472">Membrane</keyword>
<name>A0A5J4TUV6_9EUKA</name>
<accession>A0A5J4TUV6</accession>